<accession>A0ABQ9Y1K9</accession>
<name>A0ABQ9Y1K9_9EUKA</name>
<dbReference type="Proteomes" id="UP001281761">
    <property type="component" value="Unassembled WGS sequence"/>
</dbReference>
<dbReference type="EMBL" id="JARBJD010000045">
    <property type="protein sequence ID" value="KAK2957621.1"/>
    <property type="molecule type" value="Genomic_DNA"/>
</dbReference>
<evidence type="ECO:0000313" key="3">
    <source>
        <dbReference type="Proteomes" id="UP001281761"/>
    </source>
</evidence>
<evidence type="ECO:0000256" key="1">
    <source>
        <dbReference type="SAM" id="MobiDB-lite"/>
    </source>
</evidence>
<sequence length="358" mass="40916">MNAITKKTETISSSDRSESSSNDLTLSLDCTPFLNLDEEEGLDSVEEWAIVFRSLVATLKIQPVLDDSLEAKAVDILKFVSPETEEEAEEYLDGLGETSEEYSTNFVQCIVVLVSSPSQIITEASMRMIDNLIEFCSAEVRLALVQAELLPQLITTLNPQSHPLQKPLISSLIFLSCVAASLRLSSPDCLEELEIEDVDEQQAVHKTVLTKVLAPSEQYICRLCMNRHSVIDGDLSDDFMELLALLLRICPYYQPTMEFVLHMPVFFTIPSCLTFFEDEKTIWRFLYQMTINQQKWNEQSGEVQQMEKEVHRMLRMEGIEDVIEEKLRNDKNGFYGRELVANSIIWNNRQGMNLSYRL</sequence>
<keyword evidence="3" id="KW-1185">Reference proteome</keyword>
<organism evidence="2 3">
    <name type="scientific">Blattamonas nauphoetae</name>
    <dbReference type="NCBI Taxonomy" id="2049346"/>
    <lineage>
        <taxon>Eukaryota</taxon>
        <taxon>Metamonada</taxon>
        <taxon>Preaxostyla</taxon>
        <taxon>Oxymonadida</taxon>
        <taxon>Blattamonas</taxon>
    </lineage>
</organism>
<gene>
    <name evidence="2" type="ORF">BLNAU_7520</name>
</gene>
<dbReference type="SUPFAM" id="SSF48371">
    <property type="entry name" value="ARM repeat"/>
    <property type="match status" value="1"/>
</dbReference>
<evidence type="ECO:0000313" key="2">
    <source>
        <dbReference type="EMBL" id="KAK2957621.1"/>
    </source>
</evidence>
<proteinExistence type="predicted"/>
<reference evidence="2 3" key="1">
    <citation type="journal article" date="2022" name="bioRxiv">
        <title>Genomics of Preaxostyla Flagellates Illuminates Evolutionary Transitions and the Path Towards Mitochondrial Loss.</title>
        <authorList>
            <person name="Novak L.V.F."/>
            <person name="Treitli S.C."/>
            <person name="Pyrih J."/>
            <person name="Halakuc P."/>
            <person name="Pipaliya S.V."/>
            <person name="Vacek V."/>
            <person name="Brzon O."/>
            <person name="Soukal P."/>
            <person name="Eme L."/>
            <person name="Dacks J.B."/>
            <person name="Karnkowska A."/>
            <person name="Elias M."/>
            <person name="Hampl V."/>
        </authorList>
    </citation>
    <scope>NUCLEOTIDE SEQUENCE [LARGE SCALE GENOMIC DNA]</scope>
    <source>
        <strain evidence="2">NAU3</strain>
        <tissue evidence="2">Gut</tissue>
    </source>
</reference>
<feature type="region of interest" description="Disordered" evidence="1">
    <location>
        <begin position="1"/>
        <end position="23"/>
    </location>
</feature>
<comment type="caution">
    <text evidence="2">The sequence shown here is derived from an EMBL/GenBank/DDBJ whole genome shotgun (WGS) entry which is preliminary data.</text>
</comment>
<protein>
    <submittedName>
        <fullName evidence="2">Uncharacterized protein</fullName>
    </submittedName>
</protein>
<dbReference type="InterPro" id="IPR016024">
    <property type="entry name" value="ARM-type_fold"/>
</dbReference>